<evidence type="ECO:0000313" key="2">
    <source>
        <dbReference type="EMBL" id="MBO8460144.1"/>
    </source>
</evidence>
<accession>A0A9D9N4N3</accession>
<dbReference type="EMBL" id="JADIMG010000072">
    <property type="protein sequence ID" value="MBO8460144.1"/>
    <property type="molecule type" value="Genomic_DNA"/>
</dbReference>
<dbReference type="AlphaFoldDB" id="A0A9D9N4N3"/>
<sequence>MKIYTSYFGNSRKLHESGIGIICVAIGRPKFVDAPQMMNVAPTRYMLSNSCSHEEYLRLYDCILASQDAHQVVEQIKRLSNGKDVALCCYEKPGDFCHRHILAKWITEKTGIEVKEFGVIERKEPDVVQASLF</sequence>
<protein>
    <submittedName>
        <fullName evidence="2">DUF488 family protein</fullName>
    </submittedName>
</protein>
<organism evidence="2 3">
    <name type="scientific">Candidatus Gallipaludibacter merdavium</name>
    <dbReference type="NCBI Taxonomy" id="2840839"/>
    <lineage>
        <taxon>Bacteria</taxon>
        <taxon>Pseudomonadati</taxon>
        <taxon>Bacteroidota</taxon>
        <taxon>Bacteroidia</taxon>
        <taxon>Bacteroidales</taxon>
        <taxon>Candidatus Gallipaludibacter</taxon>
    </lineage>
</organism>
<dbReference type="InterPro" id="IPR054495">
    <property type="entry name" value="DUF488-N3a"/>
</dbReference>
<reference evidence="2" key="1">
    <citation type="submission" date="2020-10" db="EMBL/GenBank/DDBJ databases">
        <authorList>
            <person name="Gilroy R."/>
        </authorList>
    </citation>
    <scope>NUCLEOTIDE SEQUENCE</scope>
    <source>
        <strain evidence="2">G3-3990</strain>
    </source>
</reference>
<proteinExistence type="predicted"/>
<dbReference type="Proteomes" id="UP000823641">
    <property type="component" value="Unassembled WGS sequence"/>
</dbReference>
<gene>
    <name evidence="2" type="ORF">IAA73_07430</name>
</gene>
<comment type="caution">
    <text evidence="2">The sequence shown here is derived from an EMBL/GenBank/DDBJ whole genome shotgun (WGS) entry which is preliminary data.</text>
</comment>
<evidence type="ECO:0000313" key="3">
    <source>
        <dbReference type="Proteomes" id="UP000823641"/>
    </source>
</evidence>
<feature type="domain" description="DUF488" evidence="1">
    <location>
        <begin position="38"/>
        <end position="109"/>
    </location>
</feature>
<reference evidence="2" key="2">
    <citation type="journal article" date="2021" name="PeerJ">
        <title>Extensive microbial diversity within the chicken gut microbiome revealed by metagenomics and culture.</title>
        <authorList>
            <person name="Gilroy R."/>
            <person name="Ravi A."/>
            <person name="Getino M."/>
            <person name="Pursley I."/>
            <person name="Horton D.L."/>
            <person name="Alikhan N.F."/>
            <person name="Baker D."/>
            <person name="Gharbi K."/>
            <person name="Hall N."/>
            <person name="Watson M."/>
            <person name="Adriaenssens E.M."/>
            <person name="Foster-Nyarko E."/>
            <person name="Jarju S."/>
            <person name="Secka A."/>
            <person name="Antonio M."/>
            <person name="Oren A."/>
            <person name="Chaudhuri R.R."/>
            <person name="La Ragione R."/>
            <person name="Hildebrand F."/>
            <person name="Pallen M.J."/>
        </authorList>
    </citation>
    <scope>NUCLEOTIDE SEQUENCE</scope>
    <source>
        <strain evidence="2">G3-3990</strain>
    </source>
</reference>
<name>A0A9D9N4N3_9BACT</name>
<evidence type="ECO:0000259" key="1">
    <source>
        <dbReference type="Pfam" id="PF22751"/>
    </source>
</evidence>
<dbReference type="Pfam" id="PF22751">
    <property type="entry name" value="DUF488-N3a"/>
    <property type="match status" value="1"/>
</dbReference>